<evidence type="ECO:0008006" key="3">
    <source>
        <dbReference type="Google" id="ProtNLM"/>
    </source>
</evidence>
<accession>A0ABR5SJ74</accession>
<dbReference type="RefSeq" id="WP_085051118.1">
    <property type="nucleotide sequence ID" value="NZ_LNQR01000023.1"/>
</dbReference>
<gene>
    <name evidence="1" type="ORF">ASN18_0589</name>
</gene>
<keyword evidence="2" id="KW-1185">Reference proteome</keyword>
<evidence type="ECO:0000313" key="2">
    <source>
        <dbReference type="Proteomes" id="UP000060487"/>
    </source>
</evidence>
<comment type="caution">
    <text evidence="1">The sequence shown here is derived from an EMBL/GenBank/DDBJ whole genome shotgun (WGS) entry which is preliminary data.</text>
</comment>
<dbReference type="EMBL" id="LNQR01000023">
    <property type="protein sequence ID" value="KWT92036.1"/>
    <property type="molecule type" value="Genomic_DNA"/>
</dbReference>
<organism evidence="1 2">
    <name type="scientific">Candidatus Magnetominusculus xianensis</name>
    <dbReference type="NCBI Taxonomy" id="1748249"/>
    <lineage>
        <taxon>Bacteria</taxon>
        <taxon>Pseudomonadati</taxon>
        <taxon>Nitrospirota</taxon>
        <taxon>Nitrospiria</taxon>
        <taxon>Nitrospirales</taxon>
        <taxon>Nitrospiraceae</taxon>
        <taxon>Candidatus Magnetominusculus</taxon>
    </lineage>
</organism>
<evidence type="ECO:0000313" key="1">
    <source>
        <dbReference type="EMBL" id="KWT92036.1"/>
    </source>
</evidence>
<sequence length="86" mass="9607">MAKNKRIPIHDINLTAFLSLKGFKPELTINGNHVTFELPANDKVYCQAMAYNSNESVPVLDFVSSLRQLRAQMMALRGQNVRGGSE</sequence>
<name>A0ABR5SJ74_9BACT</name>
<proteinExistence type="predicted"/>
<reference evidence="1 2" key="1">
    <citation type="submission" date="2015-11" db="EMBL/GenBank/DDBJ databases">
        <authorList>
            <person name="Lin W."/>
        </authorList>
    </citation>
    <scope>NUCLEOTIDE SEQUENCE [LARGE SCALE GENOMIC DNA]</scope>
    <source>
        <strain evidence="1 2">HCH-1</strain>
    </source>
</reference>
<dbReference type="Proteomes" id="UP000060487">
    <property type="component" value="Unassembled WGS sequence"/>
</dbReference>
<protein>
    <recommendedName>
        <fullName evidence="3">DUF5659 domain-containing protein</fullName>
    </recommendedName>
</protein>